<keyword evidence="5" id="KW-1185">Reference proteome</keyword>
<dbReference type="Proteomes" id="UP000192726">
    <property type="component" value="Chromosome"/>
</dbReference>
<reference evidence="4 5" key="1">
    <citation type="submission" date="2017-04" db="EMBL/GenBank/DDBJ databases">
        <title>Complete Genome Sequence of Streptomyces gilvosporeus F607, a Capable Producer of Natamycin.</title>
        <authorList>
            <person name="Zong G."/>
            <person name="Zhong C."/>
            <person name="Fu J."/>
            <person name="Qin R."/>
            <person name="Cao G."/>
        </authorList>
    </citation>
    <scope>NUCLEOTIDE SEQUENCE [LARGE SCALE GENOMIC DNA]</scope>
    <source>
        <strain evidence="4 5">F607</strain>
    </source>
</reference>
<protein>
    <recommendedName>
        <fullName evidence="3">Phosphatidic acid phosphatase type 2/haloperoxidase domain-containing protein</fullName>
    </recommendedName>
</protein>
<dbReference type="OrthoDB" id="4870188at2"/>
<feature type="transmembrane region" description="Helical" evidence="2">
    <location>
        <begin position="215"/>
        <end position="236"/>
    </location>
</feature>
<feature type="transmembrane region" description="Helical" evidence="2">
    <location>
        <begin position="134"/>
        <end position="153"/>
    </location>
</feature>
<evidence type="ECO:0000313" key="5">
    <source>
        <dbReference type="Proteomes" id="UP000192726"/>
    </source>
</evidence>
<proteinExistence type="predicted"/>
<evidence type="ECO:0000259" key="3">
    <source>
        <dbReference type="SMART" id="SM00014"/>
    </source>
</evidence>
<evidence type="ECO:0000256" key="1">
    <source>
        <dbReference type="SAM" id="MobiDB-lite"/>
    </source>
</evidence>
<dbReference type="AlphaFoldDB" id="A0A1V0TXP9"/>
<name>A0A1V0TXP9_9ACTN</name>
<feature type="transmembrane region" description="Helical" evidence="2">
    <location>
        <begin position="248"/>
        <end position="269"/>
    </location>
</feature>
<accession>A0A1V0TXP9</accession>
<feature type="compositionally biased region" description="Basic and acidic residues" evidence="1">
    <location>
        <begin position="43"/>
        <end position="63"/>
    </location>
</feature>
<dbReference type="InterPro" id="IPR000326">
    <property type="entry name" value="PAP2/HPO"/>
</dbReference>
<dbReference type="Gene3D" id="1.20.144.10">
    <property type="entry name" value="Phosphatidic acid phosphatase type 2/haloperoxidase"/>
    <property type="match status" value="1"/>
</dbReference>
<feature type="compositionally biased region" description="Low complexity" evidence="1">
    <location>
        <begin position="26"/>
        <end position="42"/>
    </location>
</feature>
<evidence type="ECO:0000256" key="2">
    <source>
        <dbReference type="SAM" id="Phobius"/>
    </source>
</evidence>
<dbReference type="SUPFAM" id="SSF48317">
    <property type="entry name" value="Acid phosphatase/Vanadium-dependent haloperoxidase"/>
    <property type="match status" value="1"/>
</dbReference>
<dbReference type="STRING" id="553510.B1H19_29010"/>
<dbReference type="SMART" id="SM00014">
    <property type="entry name" value="acidPPc"/>
    <property type="match status" value="1"/>
</dbReference>
<dbReference type="KEGG" id="sgv:B1H19_29010"/>
<gene>
    <name evidence="4" type="ORF">B1H19_29010</name>
</gene>
<evidence type="ECO:0000313" key="4">
    <source>
        <dbReference type="EMBL" id="ARF57693.1"/>
    </source>
</evidence>
<dbReference type="Pfam" id="PF01569">
    <property type="entry name" value="PAP2"/>
    <property type="match status" value="1"/>
</dbReference>
<feature type="transmembrane region" description="Helical" evidence="2">
    <location>
        <begin position="84"/>
        <end position="102"/>
    </location>
</feature>
<keyword evidence="2" id="KW-0812">Transmembrane</keyword>
<feature type="region of interest" description="Disordered" evidence="1">
    <location>
        <begin position="301"/>
        <end position="323"/>
    </location>
</feature>
<keyword evidence="2" id="KW-0472">Membrane</keyword>
<feature type="transmembrane region" description="Helical" evidence="2">
    <location>
        <begin position="174"/>
        <end position="195"/>
    </location>
</feature>
<feature type="compositionally biased region" description="Polar residues" evidence="1">
    <location>
        <begin position="1"/>
        <end position="10"/>
    </location>
</feature>
<organism evidence="4 5">
    <name type="scientific">Streptomyces gilvosporeus</name>
    <dbReference type="NCBI Taxonomy" id="553510"/>
    <lineage>
        <taxon>Bacteria</taxon>
        <taxon>Bacillati</taxon>
        <taxon>Actinomycetota</taxon>
        <taxon>Actinomycetes</taxon>
        <taxon>Kitasatosporales</taxon>
        <taxon>Streptomycetaceae</taxon>
        <taxon>Streptomyces</taxon>
    </lineage>
</organism>
<feature type="transmembrane region" description="Helical" evidence="2">
    <location>
        <begin position="275"/>
        <end position="296"/>
    </location>
</feature>
<feature type="region of interest" description="Disordered" evidence="1">
    <location>
        <begin position="1"/>
        <end position="74"/>
    </location>
</feature>
<dbReference type="InterPro" id="IPR036938">
    <property type="entry name" value="PAP2/HPO_sf"/>
</dbReference>
<dbReference type="EMBL" id="CP020569">
    <property type="protein sequence ID" value="ARF57693.1"/>
    <property type="molecule type" value="Genomic_DNA"/>
</dbReference>
<feature type="domain" description="Phosphatidic acid phosphatase type 2/haloperoxidase" evidence="3">
    <location>
        <begin position="178"/>
        <end position="290"/>
    </location>
</feature>
<sequence length="323" mass="33285">MRETPRSQGTAGDARSALPRLRSGRALAHTTGTPATGAGDSGNPHRSDVRPPHTPRGVRDTGRPGRLGTTPPVPRRPLFFRPPFLVGTLCALLFAVISWQVAGAGPLRAADERVGSALAGSAIPQGLAEFFADLGNTAVALPVVLVVAAWAAWRVGRGRRRPPRDAEPGAPVRWWLPSLAAALTLGVLPALVVPLKLWFARPGPPQMGAGAHEGFYPSGHGATAAVAYGLATLLVIRAGAGRRRGRGLLVAGMALLNAGVGLGLVRRGYHWPLDVLGSWCLAGVLLAVWWAVCAGWTGDDAPSGGDAPAGDEAPAGGDAPRTP</sequence>
<keyword evidence="2" id="KW-1133">Transmembrane helix</keyword>